<dbReference type="InterPro" id="IPR057727">
    <property type="entry name" value="WCX_dom"/>
</dbReference>
<dbReference type="Pfam" id="PF13280">
    <property type="entry name" value="WYL"/>
    <property type="match status" value="1"/>
</dbReference>
<accession>A0ABT1YNT6</accession>
<protein>
    <submittedName>
        <fullName evidence="4">YafY family transcriptional regulator</fullName>
    </submittedName>
</protein>
<organism evidence="4 5">
    <name type="scientific">Paenibacillus radicis</name>
    <name type="common">ex Xue et al. 2023</name>
    <dbReference type="NCBI Taxonomy" id="2972489"/>
    <lineage>
        <taxon>Bacteria</taxon>
        <taxon>Bacillati</taxon>
        <taxon>Bacillota</taxon>
        <taxon>Bacilli</taxon>
        <taxon>Bacillales</taxon>
        <taxon>Paenibacillaceae</taxon>
        <taxon>Paenibacillus</taxon>
    </lineage>
</organism>
<dbReference type="InterPro" id="IPR051534">
    <property type="entry name" value="CBASS_pafABC_assoc_protein"/>
</dbReference>
<dbReference type="PIRSF" id="PIRSF016838">
    <property type="entry name" value="PafC"/>
    <property type="match status" value="1"/>
</dbReference>
<dbReference type="InterPro" id="IPR026881">
    <property type="entry name" value="WYL_dom"/>
</dbReference>
<sequence>MKIDRLISIIMLLMQRRKMDAKELATILEVTTRTIYRDVEAINQAGIPIITYPGRRGGIGILEEYKVDKKLFTNKDIRTMLIGLLVVQSVLKDEQSKNAIIKVKGMVPSNQLSLVERQTKQIVIDLTPWYVDARLEQFLECVQKALDQQKILRFEYCNAQGRSSNREVEPYRLIHKGNHWYLQGFCRIKQEFRTFRVYRISNISLSDTTFVPSNFEIDEMDASFSKEVSWINVQIRFNENIKKTIIDFYGEDCIVSYTGGWYIATIPLENNEQGYDSLLRFTNHCECLSPSHIREHLIEKAASILSLYGR</sequence>
<dbReference type="SUPFAM" id="SSF46785">
    <property type="entry name" value="Winged helix' DNA-binding domain"/>
    <property type="match status" value="1"/>
</dbReference>
<dbReference type="EMBL" id="JANQBD010000022">
    <property type="protein sequence ID" value="MCR8634831.1"/>
    <property type="molecule type" value="Genomic_DNA"/>
</dbReference>
<dbReference type="InterPro" id="IPR028349">
    <property type="entry name" value="PafC-like"/>
</dbReference>
<reference evidence="4 5" key="1">
    <citation type="submission" date="2022-08" db="EMBL/GenBank/DDBJ databases">
        <title>Paenibacillus endoradicis sp. nov., Paenibacillus radicibacter sp. nov and Paenibacillus pararadicis sp. nov., three cold-adapted plant growth-promoting bacteria isolated from root of Larix gmelinii in Great Khingan.</title>
        <authorList>
            <person name="Xue H."/>
        </authorList>
    </citation>
    <scope>NUCLEOTIDE SEQUENCE [LARGE SCALE GENOMIC DNA]</scope>
    <source>
        <strain evidence="4 5">N5-1-1-5</strain>
    </source>
</reference>
<dbReference type="Pfam" id="PF08279">
    <property type="entry name" value="HTH_11"/>
    <property type="match status" value="1"/>
</dbReference>
<dbReference type="PROSITE" id="PS51000">
    <property type="entry name" value="HTH_DEOR_2"/>
    <property type="match status" value="1"/>
</dbReference>
<keyword evidence="1" id="KW-0805">Transcription regulation</keyword>
<evidence type="ECO:0000259" key="3">
    <source>
        <dbReference type="PROSITE" id="PS51000"/>
    </source>
</evidence>
<dbReference type="Pfam" id="PF25583">
    <property type="entry name" value="WCX"/>
    <property type="match status" value="1"/>
</dbReference>
<dbReference type="InterPro" id="IPR001034">
    <property type="entry name" value="DeoR_HTH"/>
</dbReference>
<evidence type="ECO:0000256" key="2">
    <source>
        <dbReference type="ARBA" id="ARBA00023163"/>
    </source>
</evidence>
<feature type="domain" description="HTH deoR-type" evidence="3">
    <location>
        <begin position="2"/>
        <end position="57"/>
    </location>
</feature>
<dbReference type="PANTHER" id="PTHR34580:SF1">
    <property type="entry name" value="PROTEIN PAFC"/>
    <property type="match status" value="1"/>
</dbReference>
<gene>
    <name evidence="4" type="ORF">NV381_26885</name>
</gene>
<keyword evidence="5" id="KW-1185">Reference proteome</keyword>
<keyword evidence="2" id="KW-0804">Transcription</keyword>
<evidence type="ECO:0000256" key="1">
    <source>
        <dbReference type="ARBA" id="ARBA00023015"/>
    </source>
</evidence>
<name>A0ABT1YNT6_9BACL</name>
<evidence type="ECO:0000313" key="5">
    <source>
        <dbReference type="Proteomes" id="UP001300012"/>
    </source>
</evidence>
<dbReference type="InterPro" id="IPR013196">
    <property type="entry name" value="HTH_11"/>
</dbReference>
<dbReference type="PANTHER" id="PTHR34580">
    <property type="match status" value="1"/>
</dbReference>
<dbReference type="RefSeq" id="WP_258216386.1">
    <property type="nucleotide sequence ID" value="NZ_JANQBD010000022.1"/>
</dbReference>
<dbReference type="InterPro" id="IPR036390">
    <property type="entry name" value="WH_DNA-bd_sf"/>
</dbReference>
<proteinExistence type="predicted"/>
<dbReference type="PROSITE" id="PS52050">
    <property type="entry name" value="WYL"/>
    <property type="match status" value="1"/>
</dbReference>
<evidence type="ECO:0000313" key="4">
    <source>
        <dbReference type="EMBL" id="MCR8634831.1"/>
    </source>
</evidence>
<dbReference type="Proteomes" id="UP001300012">
    <property type="component" value="Unassembled WGS sequence"/>
</dbReference>
<comment type="caution">
    <text evidence="4">The sequence shown here is derived from an EMBL/GenBank/DDBJ whole genome shotgun (WGS) entry which is preliminary data.</text>
</comment>
<dbReference type="InterPro" id="IPR036388">
    <property type="entry name" value="WH-like_DNA-bd_sf"/>
</dbReference>
<dbReference type="Gene3D" id="1.10.10.10">
    <property type="entry name" value="Winged helix-like DNA-binding domain superfamily/Winged helix DNA-binding domain"/>
    <property type="match status" value="1"/>
</dbReference>